<reference evidence="9 10" key="1">
    <citation type="submission" date="2020-10" db="EMBL/GenBank/DDBJ databases">
        <authorList>
            <person name="Castelo-Branco R."/>
            <person name="Eusebio N."/>
            <person name="Adriana R."/>
            <person name="Vieira A."/>
            <person name="Brugerolle De Fraissinette N."/>
            <person name="Rezende De Castro R."/>
            <person name="Schneider M.P."/>
            <person name="Vasconcelos V."/>
            <person name="Leao P.N."/>
        </authorList>
    </citation>
    <scope>NUCLEOTIDE SEQUENCE [LARGE SCALE GENOMIC DNA]</scope>
    <source>
        <strain evidence="9 10">LEGE 03274</strain>
    </source>
</reference>
<dbReference type="PANTHER" id="PTHR43547">
    <property type="entry name" value="TWO-COMPONENT HISTIDINE KINASE"/>
    <property type="match status" value="1"/>
</dbReference>
<dbReference type="InterPro" id="IPR003594">
    <property type="entry name" value="HATPase_dom"/>
</dbReference>
<dbReference type="SMART" id="SM00448">
    <property type="entry name" value="REC"/>
    <property type="match status" value="1"/>
</dbReference>
<dbReference type="Gene3D" id="3.30.565.10">
    <property type="entry name" value="Histidine kinase-like ATPase, C-terminal domain"/>
    <property type="match status" value="1"/>
</dbReference>
<dbReference type="Proteomes" id="UP000654604">
    <property type="component" value="Unassembled WGS sequence"/>
</dbReference>
<dbReference type="CDD" id="cd00082">
    <property type="entry name" value="HisKA"/>
    <property type="match status" value="1"/>
</dbReference>
<dbReference type="PROSITE" id="PS50109">
    <property type="entry name" value="HIS_KIN"/>
    <property type="match status" value="1"/>
</dbReference>
<keyword evidence="5" id="KW-0902">Two-component regulatory system</keyword>
<evidence type="ECO:0000313" key="9">
    <source>
        <dbReference type="EMBL" id="MBE9222733.1"/>
    </source>
</evidence>
<keyword evidence="4" id="KW-0418">Kinase</keyword>
<feature type="domain" description="Response regulatory" evidence="8">
    <location>
        <begin position="3"/>
        <end position="119"/>
    </location>
</feature>
<dbReference type="InterPro" id="IPR004358">
    <property type="entry name" value="Sig_transdc_His_kin-like_C"/>
</dbReference>
<keyword evidence="4" id="KW-0808">Transferase</keyword>
<dbReference type="EMBL" id="JADEWC010000016">
    <property type="protein sequence ID" value="MBE9222733.1"/>
    <property type="molecule type" value="Genomic_DNA"/>
</dbReference>
<dbReference type="RefSeq" id="WP_193800886.1">
    <property type="nucleotide sequence ID" value="NZ_JADEWC010000016.1"/>
</dbReference>
<dbReference type="PRINTS" id="PR00344">
    <property type="entry name" value="BCTRLSENSOR"/>
</dbReference>
<name>A0ABR9V4B1_9CHRO</name>
<evidence type="ECO:0000313" key="10">
    <source>
        <dbReference type="Proteomes" id="UP000654604"/>
    </source>
</evidence>
<dbReference type="SMART" id="SM00388">
    <property type="entry name" value="HisKA"/>
    <property type="match status" value="1"/>
</dbReference>
<evidence type="ECO:0000256" key="6">
    <source>
        <dbReference type="PROSITE-ProRule" id="PRU00169"/>
    </source>
</evidence>
<evidence type="ECO:0000256" key="1">
    <source>
        <dbReference type="ARBA" id="ARBA00000085"/>
    </source>
</evidence>
<evidence type="ECO:0000256" key="4">
    <source>
        <dbReference type="ARBA" id="ARBA00022777"/>
    </source>
</evidence>
<evidence type="ECO:0000256" key="2">
    <source>
        <dbReference type="ARBA" id="ARBA00012438"/>
    </source>
</evidence>
<comment type="caution">
    <text evidence="9">The sequence shown here is derived from an EMBL/GenBank/DDBJ whole genome shotgun (WGS) entry which is preliminary data.</text>
</comment>
<dbReference type="PROSITE" id="PS50110">
    <property type="entry name" value="RESPONSE_REGULATORY"/>
    <property type="match status" value="1"/>
</dbReference>
<dbReference type="Pfam" id="PF00512">
    <property type="entry name" value="HisKA"/>
    <property type="match status" value="1"/>
</dbReference>
<organism evidence="9 10">
    <name type="scientific">Cyanobacterium stanieri LEGE 03274</name>
    <dbReference type="NCBI Taxonomy" id="1828756"/>
    <lineage>
        <taxon>Bacteria</taxon>
        <taxon>Bacillati</taxon>
        <taxon>Cyanobacteriota</taxon>
        <taxon>Cyanophyceae</taxon>
        <taxon>Oscillatoriophycideae</taxon>
        <taxon>Chroococcales</taxon>
        <taxon>Geminocystaceae</taxon>
        <taxon>Cyanobacterium</taxon>
    </lineage>
</organism>
<dbReference type="InterPro" id="IPR003661">
    <property type="entry name" value="HisK_dim/P_dom"/>
</dbReference>
<dbReference type="PANTHER" id="PTHR43547:SF2">
    <property type="entry name" value="HYBRID SIGNAL TRANSDUCTION HISTIDINE KINASE C"/>
    <property type="match status" value="1"/>
</dbReference>
<evidence type="ECO:0000259" key="7">
    <source>
        <dbReference type="PROSITE" id="PS50109"/>
    </source>
</evidence>
<keyword evidence="3 6" id="KW-0597">Phosphoprotein</keyword>
<dbReference type="Pfam" id="PF00072">
    <property type="entry name" value="Response_reg"/>
    <property type="match status" value="1"/>
</dbReference>
<accession>A0ABR9V4B1</accession>
<dbReference type="InterPro" id="IPR036890">
    <property type="entry name" value="HATPase_C_sf"/>
</dbReference>
<dbReference type="InterPro" id="IPR001789">
    <property type="entry name" value="Sig_transdc_resp-reg_receiver"/>
</dbReference>
<sequence>MTTILVIDDDVSIRDSIREILTTLDFQVITASNGKQGLQLIKKNSLDLILCDVSMPTMTGYELLETLQSQEKFSSIPFIFLTGNSDTRNMRKGMELGADDYLFKPFTIDSLLKAINTRLEKTARLKKQSSTRLTELRHNISFALPHEINTPLNGINSSAQLLKDYADNLSQEELKEIADLILESSKRLTHLMQNFLLYAELELISQDNQKIEHIRQSKTSQCSIFNILVSLSQEISQQYHRQSDLSLQIDDEMVAIAENNLDKICRELLDNAFKYSQPKDMVRISCQKQNDNWLEISIFNQGKGMTQEEIQRIGAYMQFQRAKYEQQGSGLGVAIAQKMLEIYGGSLIINSIYQQETMVKIILPIVSKSS</sequence>
<dbReference type="InterPro" id="IPR036097">
    <property type="entry name" value="HisK_dim/P_sf"/>
</dbReference>
<dbReference type="SUPFAM" id="SSF52172">
    <property type="entry name" value="CheY-like"/>
    <property type="match status" value="1"/>
</dbReference>
<proteinExistence type="predicted"/>
<protein>
    <recommendedName>
        <fullName evidence="2">histidine kinase</fullName>
        <ecNumber evidence="2">2.7.13.3</ecNumber>
    </recommendedName>
</protein>
<dbReference type="Gene3D" id="3.40.50.2300">
    <property type="match status" value="1"/>
</dbReference>
<dbReference type="SUPFAM" id="SSF55874">
    <property type="entry name" value="ATPase domain of HSP90 chaperone/DNA topoisomerase II/histidine kinase"/>
    <property type="match status" value="1"/>
</dbReference>
<comment type="catalytic activity">
    <reaction evidence="1">
        <text>ATP + protein L-histidine = ADP + protein N-phospho-L-histidine.</text>
        <dbReference type="EC" id="2.7.13.3"/>
    </reaction>
</comment>
<dbReference type="Pfam" id="PF02518">
    <property type="entry name" value="HATPase_c"/>
    <property type="match status" value="1"/>
</dbReference>
<dbReference type="CDD" id="cd00156">
    <property type="entry name" value="REC"/>
    <property type="match status" value="1"/>
</dbReference>
<keyword evidence="10" id="KW-1185">Reference proteome</keyword>
<feature type="modified residue" description="4-aspartylphosphate" evidence="6">
    <location>
        <position position="52"/>
    </location>
</feature>
<dbReference type="EC" id="2.7.13.3" evidence="2"/>
<dbReference type="SMART" id="SM00387">
    <property type="entry name" value="HATPase_c"/>
    <property type="match status" value="1"/>
</dbReference>
<dbReference type="InterPro" id="IPR005467">
    <property type="entry name" value="His_kinase_dom"/>
</dbReference>
<feature type="domain" description="Histidine kinase" evidence="7">
    <location>
        <begin position="143"/>
        <end position="367"/>
    </location>
</feature>
<evidence type="ECO:0000256" key="5">
    <source>
        <dbReference type="ARBA" id="ARBA00023012"/>
    </source>
</evidence>
<evidence type="ECO:0000259" key="8">
    <source>
        <dbReference type="PROSITE" id="PS50110"/>
    </source>
</evidence>
<gene>
    <name evidence="9" type="ORF">IQ215_08485</name>
</gene>
<dbReference type="InterPro" id="IPR011006">
    <property type="entry name" value="CheY-like_superfamily"/>
</dbReference>
<evidence type="ECO:0000256" key="3">
    <source>
        <dbReference type="ARBA" id="ARBA00022553"/>
    </source>
</evidence>
<dbReference type="SUPFAM" id="SSF47384">
    <property type="entry name" value="Homodimeric domain of signal transducing histidine kinase"/>
    <property type="match status" value="1"/>
</dbReference>
<dbReference type="Gene3D" id="1.10.287.130">
    <property type="match status" value="1"/>
</dbReference>